<dbReference type="GO" id="GO:0016887">
    <property type="term" value="F:ATP hydrolysis activity"/>
    <property type="evidence" value="ECO:0007669"/>
    <property type="project" value="InterPro"/>
</dbReference>
<feature type="domain" description="ABC transporter" evidence="5">
    <location>
        <begin position="2"/>
        <end position="237"/>
    </location>
</feature>
<evidence type="ECO:0000259" key="5">
    <source>
        <dbReference type="PROSITE" id="PS50893"/>
    </source>
</evidence>
<dbReference type="GO" id="GO:0005524">
    <property type="term" value="F:ATP binding"/>
    <property type="evidence" value="ECO:0007669"/>
    <property type="project" value="UniProtKB-KW"/>
</dbReference>
<dbReference type="CDD" id="cd03214">
    <property type="entry name" value="ABC_Iron-Siderophores_B12_Hemin"/>
    <property type="match status" value="1"/>
</dbReference>
<proteinExistence type="inferred from homology"/>
<reference evidence="7" key="1">
    <citation type="submission" date="2016-11" db="EMBL/GenBank/DDBJ databases">
        <authorList>
            <person name="Jaros S."/>
            <person name="Januszkiewicz K."/>
            <person name="Wedrychowicz H."/>
        </authorList>
    </citation>
    <scope>NUCLEOTIDE SEQUENCE [LARGE SCALE GENOMIC DNA]</scope>
    <source>
        <strain evidence="7">DSM 7057</strain>
    </source>
</reference>
<evidence type="ECO:0000256" key="3">
    <source>
        <dbReference type="ARBA" id="ARBA00022741"/>
    </source>
</evidence>
<dbReference type="Gene3D" id="3.40.50.300">
    <property type="entry name" value="P-loop containing nucleotide triphosphate hydrolases"/>
    <property type="match status" value="1"/>
</dbReference>
<dbReference type="AlphaFoldDB" id="A0AA94L3D2"/>
<keyword evidence="4 6" id="KW-0067">ATP-binding</keyword>
<dbReference type="Proteomes" id="UP000182680">
    <property type="component" value="Unassembled WGS sequence"/>
</dbReference>
<sequence length="252" mass="27611">MIEVRNLTVSYHRAPPVLKNISLRVGRGEVVNVLGPNGCGKTTLLRALLGLLPAPPGSIVLDGCPLEKIRRRNLARSLAYVPQQHTGVFGFRVLDVVLMGRTVRSPWLRFSARDREWAMDALEKVRLTHLADRSYLELSGGQRQMVLIARALAQDCAALVMDEPVTGLDYGNQFHLLDLIGELACSGPAILLTTHHPEQAVYLGGRAVLLKNGILVADGPVASVITEEQVRKLYELPPKAEVWMRLTGTSTA</sequence>
<evidence type="ECO:0000313" key="6">
    <source>
        <dbReference type="EMBL" id="SFW71447.1"/>
    </source>
</evidence>
<dbReference type="InterPro" id="IPR003593">
    <property type="entry name" value="AAA+_ATPase"/>
</dbReference>
<dbReference type="SMART" id="SM00382">
    <property type="entry name" value="AAA"/>
    <property type="match status" value="1"/>
</dbReference>
<keyword evidence="3" id="KW-0547">Nucleotide-binding</keyword>
<dbReference type="PANTHER" id="PTHR42734">
    <property type="entry name" value="METAL TRANSPORT SYSTEM ATP-BINDING PROTEIN TM_0124-RELATED"/>
    <property type="match status" value="1"/>
</dbReference>
<dbReference type="SUPFAM" id="SSF52540">
    <property type="entry name" value="P-loop containing nucleoside triphosphate hydrolases"/>
    <property type="match status" value="1"/>
</dbReference>
<dbReference type="FunFam" id="3.40.50.300:FF:000134">
    <property type="entry name" value="Iron-enterobactin ABC transporter ATP-binding protein"/>
    <property type="match status" value="1"/>
</dbReference>
<protein>
    <submittedName>
        <fullName evidence="6">Iron complex transport system ATP-binding protein</fullName>
    </submittedName>
</protein>
<accession>A0AA94L3D2</accession>
<evidence type="ECO:0000256" key="1">
    <source>
        <dbReference type="ARBA" id="ARBA00005417"/>
    </source>
</evidence>
<dbReference type="PROSITE" id="PS50893">
    <property type="entry name" value="ABC_TRANSPORTER_2"/>
    <property type="match status" value="1"/>
</dbReference>
<dbReference type="RefSeq" id="WP_072312490.1">
    <property type="nucleotide sequence ID" value="NZ_FPIW01000077.1"/>
</dbReference>
<evidence type="ECO:0000256" key="4">
    <source>
        <dbReference type="ARBA" id="ARBA00022840"/>
    </source>
</evidence>
<dbReference type="InterPro" id="IPR027417">
    <property type="entry name" value="P-loop_NTPase"/>
</dbReference>
<dbReference type="InterPro" id="IPR017871">
    <property type="entry name" value="ABC_transporter-like_CS"/>
</dbReference>
<dbReference type="EMBL" id="FPIW01000077">
    <property type="protein sequence ID" value="SFW71447.1"/>
    <property type="molecule type" value="Genomic_DNA"/>
</dbReference>
<keyword evidence="2" id="KW-0813">Transport</keyword>
<dbReference type="InterPro" id="IPR050153">
    <property type="entry name" value="Metal_Ion_Import_ABC"/>
</dbReference>
<name>A0AA94L3D2_DESDE</name>
<dbReference type="PROSITE" id="PS00211">
    <property type="entry name" value="ABC_TRANSPORTER_1"/>
    <property type="match status" value="1"/>
</dbReference>
<gene>
    <name evidence="6" type="ORF">SAMN02910291_02678</name>
</gene>
<evidence type="ECO:0000313" key="7">
    <source>
        <dbReference type="Proteomes" id="UP000182680"/>
    </source>
</evidence>
<dbReference type="InterPro" id="IPR003439">
    <property type="entry name" value="ABC_transporter-like_ATP-bd"/>
</dbReference>
<dbReference type="Pfam" id="PF00005">
    <property type="entry name" value="ABC_tran"/>
    <property type="match status" value="1"/>
</dbReference>
<organism evidence="6 7">
    <name type="scientific">Desulfovibrio desulfuricans</name>
    <dbReference type="NCBI Taxonomy" id="876"/>
    <lineage>
        <taxon>Bacteria</taxon>
        <taxon>Pseudomonadati</taxon>
        <taxon>Thermodesulfobacteriota</taxon>
        <taxon>Desulfovibrionia</taxon>
        <taxon>Desulfovibrionales</taxon>
        <taxon>Desulfovibrionaceae</taxon>
        <taxon>Desulfovibrio</taxon>
    </lineage>
</organism>
<comment type="caution">
    <text evidence="6">The sequence shown here is derived from an EMBL/GenBank/DDBJ whole genome shotgun (WGS) entry which is preliminary data.</text>
</comment>
<evidence type="ECO:0000256" key="2">
    <source>
        <dbReference type="ARBA" id="ARBA00022448"/>
    </source>
</evidence>
<dbReference type="PANTHER" id="PTHR42734:SF6">
    <property type="entry name" value="MOLYBDATE IMPORT ATP-BINDING PROTEIN MOLC"/>
    <property type="match status" value="1"/>
</dbReference>
<comment type="similarity">
    <text evidence="1">Belongs to the ABC transporter superfamily.</text>
</comment>